<comment type="caution">
    <text evidence="2">The sequence shown here is derived from an EMBL/GenBank/DDBJ whole genome shotgun (WGS) entry which is preliminary data.</text>
</comment>
<gene>
    <name evidence="2" type="ORF">PG996_003492</name>
</gene>
<sequence length="347" mass="36610">MDDADIIHGLIRMLGLPDLEAPGPYGRAAQLALWLFGKTTEDHVETFIKAKRVANPSSFGVAKTELGYPDPQEADERKVMEWYLKGEFPEEARGGGSSAQPSDVAMLTPPASGPARRAQGIIAGLSPVRFNLPPRSHGMAGGGGRKRQASPGEGEDDQRLGAKRPKNPPGSHESPGPYVLDKEFTQRQPDPAMDLISQLQLDGGDLVFSDDEDSNGSGNGESAGKDAGTSSRADRDRDASPQNSMVRGDSEGQTDLGKDASTPVEERHQGRPPKKSVLFGGDSDVDELAGTGEDGGAVVPAIKRGRGRPPKNGVTRVVKVPSGRPRGRPRKNAAASSIKPCDANSPS</sequence>
<evidence type="ECO:0000313" key="2">
    <source>
        <dbReference type="EMBL" id="KAK8077322.1"/>
    </source>
</evidence>
<dbReference type="InterPro" id="IPR017956">
    <property type="entry name" value="AT_hook_DNA-bd_motif"/>
</dbReference>
<evidence type="ECO:0000256" key="1">
    <source>
        <dbReference type="SAM" id="MobiDB-lite"/>
    </source>
</evidence>
<accession>A0ABR1W1H4</accession>
<keyword evidence="3" id="KW-1185">Reference proteome</keyword>
<evidence type="ECO:0000313" key="3">
    <source>
        <dbReference type="Proteomes" id="UP001446871"/>
    </source>
</evidence>
<dbReference type="Proteomes" id="UP001446871">
    <property type="component" value="Unassembled WGS sequence"/>
</dbReference>
<name>A0ABR1W1H4_9PEZI</name>
<dbReference type="PRINTS" id="PR00929">
    <property type="entry name" value="ATHOOK"/>
</dbReference>
<protein>
    <submittedName>
        <fullName evidence="2">Uncharacterized protein</fullName>
    </submittedName>
</protein>
<proteinExistence type="predicted"/>
<organism evidence="2 3">
    <name type="scientific">Apiospora saccharicola</name>
    <dbReference type="NCBI Taxonomy" id="335842"/>
    <lineage>
        <taxon>Eukaryota</taxon>
        <taxon>Fungi</taxon>
        <taxon>Dikarya</taxon>
        <taxon>Ascomycota</taxon>
        <taxon>Pezizomycotina</taxon>
        <taxon>Sordariomycetes</taxon>
        <taxon>Xylariomycetidae</taxon>
        <taxon>Amphisphaeriales</taxon>
        <taxon>Apiosporaceae</taxon>
        <taxon>Apiospora</taxon>
    </lineage>
</organism>
<dbReference type="SMART" id="SM00384">
    <property type="entry name" value="AT_hook"/>
    <property type="match status" value="3"/>
</dbReference>
<dbReference type="Pfam" id="PF02178">
    <property type="entry name" value="AT_hook"/>
    <property type="match status" value="2"/>
</dbReference>
<dbReference type="EMBL" id="JAQQWM010000002">
    <property type="protein sequence ID" value="KAK8077322.1"/>
    <property type="molecule type" value="Genomic_DNA"/>
</dbReference>
<feature type="region of interest" description="Disordered" evidence="1">
    <location>
        <begin position="89"/>
        <end position="347"/>
    </location>
</feature>
<reference evidence="2 3" key="1">
    <citation type="submission" date="2023-01" db="EMBL/GenBank/DDBJ databases">
        <title>Analysis of 21 Apiospora genomes using comparative genomics revels a genus with tremendous synthesis potential of carbohydrate active enzymes and secondary metabolites.</title>
        <authorList>
            <person name="Sorensen T."/>
        </authorList>
    </citation>
    <scope>NUCLEOTIDE SEQUENCE [LARGE SCALE GENOMIC DNA]</scope>
    <source>
        <strain evidence="2 3">CBS 83171</strain>
    </source>
</reference>